<sequence>MGAVTEPFLSAGRVGRPHGLDGSFHVTRPRPLLLGLGATVHVDGTATTVERRAGTDDRPILRLAAATTREAVLALRGQDLLVAREDLPELPEGEYWAEDLAGCAVVDGDRPVGVVVRMLPLPSCEVLEVRREGAPELLVPMVRDAIRTIDVAARRVDVDLAFLEGQEV</sequence>
<dbReference type="RefSeq" id="WP_107570439.1">
    <property type="nucleotide sequence ID" value="NZ_PYYB01000003.1"/>
</dbReference>
<dbReference type="Pfam" id="PF24986">
    <property type="entry name" value="PRC_RimM"/>
    <property type="match status" value="1"/>
</dbReference>
<dbReference type="GO" id="GO:0005737">
    <property type="term" value="C:cytoplasm"/>
    <property type="evidence" value="ECO:0007669"/>
    <property type="project" value="UniProtKB-SubCell"/>
</dbReference>
<evidence type="ECO:0000313" key="7">
    <source>
        <dbReference type="EMBL" id="PTL55396.1"/>
    </source>
</evidence>
<keyword evidence="1 5" id="KW-0963">Cytoplasm</keyword>
<evidence type="ECO:0000256" key="1">
    <source>
        <dbReference type="ARBA" id="ARBA00022490"/>
    </source>
</evidence>
<dbReference type="GO" id="GO:0005840">
    <property type="term" value="C:ribosome"/>
    <property type="evidence" value="ECO:0007669"/>
    <property type="project" value="InterPro"/>
</dbReference>
<evidence type="ECO:0000259" key="6">
    <source>
        <dbReference type="Pfam" id="PF24986"/>
    </source>
</evidence>
<dbReference type="EMBL" id="PYYB01000003">
    <property type="protein sequence ID" value="PTL55396.1"/>
    <property type="molecule type" value="Genomic_DNA"/>
</dbReference>
<dbReference type="InterPro" id="IPR056792">
    <property type="entry name" value="PRC_RimM"/>
</dbReference>
<comment type="subunit">
    <text evidence="5">Binds ribosomal protein uS19.</text>
</comment>
<dbReference type="InterPro" id="IPR036976">
    <property type="entry name" value="RimM_N_sf"/>
</dbReference>
<evidence type="ECO:0000313" key="8">
    <source>
        <dbReference type="Proteomes" id="UP000240739"/>
    </source>
</evidence>
<protein>
    <recommendedName>
        <fullName evidence="5">Ribosome maturation factor RimM</fullName>
    </recommendedName>
</protein>
<name>A0A2T4UD17_9ACTN</name>
<accession>A0A2T4UD17</accession>
<gene>
    <name evidence="5 7" type="primary">rimM</name>
    <name evidence="7" type="ORF">C7Y72_17185</name>
</gene>
<reference evidence="7 8" key="1">
    <citation type="submission" date="2018-03" db="EMBL/GenBank/DDBJ databases">
        <title>Aquarubrobacter algicola gen. nov., sp. nov., a novel actinobacterium isolated from shallow eutrophic lake during the end of cyanobacterial harmful algal blooms.</title>
        <authorList>
            <person name="Chun S.J."/>
        </authorList>
    </citation>
    <scope>NUCLEOTIDE SEQUENCE [LARGE SCALE GENOMIC DNA]</scope>
    <source>
        <strain evidence="7 8">Seoho-28</strain>
    </source>
</reference>
<proteinExistence type="inferred from homology"/>
<dbReference type="Gene3D" id="2.40.30.60">
    <property type="entry name" value="RimM"/>
    <property type="match status" value="1"/>
</dbReference>
<dbReference type="InterPro" id="IPR011961">
    <property type="entry name" value="RimM"/>
</dbReference>
<keyword evidence="4 5" id="KW-0143">Chaperone</keyword>
<keyword evidence="8" id="KW-1185">Reference proteome</keyword>
<dbReference type="GO" id="GO:0043022">
    <property type="term" value="F:ribosome binding"/>
    <property type="evidence" value="ECO:0007669"/>
    <property type="project" value="InterPro"/>
</dbReference>
<dbReference type="NCBIfam" id="TIGR02273">
    <property type="entry name" value="16S_RimM"/>
    <property type="match status" value="1"/>
</dbReference>
<dbReference type="SUPFAM" id="SSF50346">
    <property type="entry name" value="PRC-barrel domain"/>
    <property type="match status" value="1"/>
</dbReference>
<dbReference type="GO" id="GO:0042274">
    <property type="term" value="P:ribosomal small subunit biogenesis"/>
    <property type="evidence" value="ECO:0007669"/>
    <property type="project" value="UniProtKB-UniRule"/>
</dbReference>
<dbReference type="InterPro" id="IPR011033">
    <property type="entry name" value="PRC_barrel-like_sf"/>
</dbReference>
<feature type="domain" description="Ribosome maturation factor RimM PRC barrel" evidence="6">
    <location>
        <begin position="98"/>
        <end position="160"/>
    </location>
</feature>
<dbReference type="OrthoDB" id="5381335at2"/>
<keyword evidence="2 5" id="KW-0690">Ribosome biogenesis</keyword>
<evidence type="ECO:0000256" key="2">
    <source>
        <dbReference type="ARBA" id="ARBA00022517"/>
    </source>
</evidence>
<dbReference type="GO" id="GO:0006364">
    <property type="term" value="P:rRNA processing"/>
    <property type="evidence" value="ECO:0007669"/>
    <property type="project" value="UniProtKB-UniRule"/>
</dbReference>
<dbReference type="AlphaFoldDB" id="A0A2T4UD17"/>
<dbReference type="Gene3D" id="2.30.30.240">
    <property type="entry name" value="PRC-barrel domain"/>
    <property type="match status" value="1"/>
</dbReference>
<evidence type="ECO:0000256" key="5">
    <source>
        <dbReference type="HAMAP-Rule" id="MF_00014"/>
    </source>
</evidence>
<keyword evidence="3 5" id="KW-0698">rRNA processing</keyword>
<dbReference type="Proteomes" id="UP000240739">
    <property type="component" value="Unassembled WGS sequence"/>
</dbReference>
<dbReference type="PANTHER" id="PTHR33692">
    <property type="entry name" value="RIBOSOME MATURATION FACTOR RIMM"/>
    <property type="match status" value="1"/>
</dbReference>
<comment type="caution">
    <text evidence="7">The sequence shown here is derived from an EMBL/GenBank/DDBJ whole genome shotgun (WGS) entry which is preliminary data.</text>
</comment>
<comment type="subcellular location">
    <subcellularLocation>
        <location evidence="5">Cytoplasm</location>
    </subcellularLocation>
</comment>
<comment type="similarity">
    <text evidence="5">Belongs to the RimM family.</text>
</comment>
<dbReference type="SUPFAM" id="SSF50447">
    <property type="entry name" value="Translation proteins"/>
    <property type="match status" value="1"/>
</dbReference>
<dbReference type="PANTHER" id="PTHR33692:SF1">
    <property type="entry name" value="RIBOSOME MATURATION FACTOR RIMM"/>
    <property type="match status" value="1"/>
</dbReference>
<organism evidence="7 8">
    <name type="scientific">Paraconexibacter algicola</name>
    <dbReference type="NCBI Taxonomy" id="2133960"/>
    <lineage>
        <taxon>Bacteria</taxon>
        <taxon>Bacillati</taxon>
        <taxon>Actinomycetota</taxon>
        <taxon>Thermoleophilia</taxon>
        <taxon>Solirubrobacterales</taxon>
        <taxon>Paraconexibacteraceae</taxon>
        <taxon>Paraconexibacter</taxon>
    </lineage>
</organism>
<evidence type="ECO:0000256" key="3">
    <source>
        <dbReference type="ARBA" id="ARBA00022552"/>
    </source>
</evidence>
<comment type="domain">
    <text evidence="5">The PRC barrel domain binds ribosomal protein uS19.</text>
</comment>
<comment type="function">
    <text evidence="5">An accessory protein needed during the final step in the assembly of 30S ribosomal subunit, possibly for assembly of the head region. Essential for efficient processing of 16S rRNA. May be needed both before and after RbfA during the maturation of 16S rRNA. It has affinity for free ribosomal 30S subunits but not for 70S ribosomes.</text>
</comment>
<dbReference type="HAMAP" id="MF_00014">
    <property type="entry name" value="Ribosome_mat_RimM"/>
    <property type="match status" value="1"/>
</dbReference>
<dbReference type="InterPro" id="IPR009000">
    <property type="entry name" value="Transl_B-barrel_sf"/>
</dbReference>
<evidence type="ECO:0000256" key="4">
    <source>
        <dbReference type="ARBA" id="ARBA00023186"/>
    </source>
</evidence>